<accession>X1HFR6</accession>
<evidence type="ECO:0000256" key="1">
    <source>
        <dbReference type="ARBA" id="ARBA00000083"/>
    </source>
</evidence>
<evidence type="ECO:0000256" key="6">
    <source>
        <dbReference type="ARBA" id="ARBA00023144"/>
    </source>
</evidence>
<evidence type="ECO:0000259" key="8">
    <source>
        <dbReference type="Pfam" id="PF01370"/>
    </source>
</evidence>
<reference evidence="9" key="1">
    <citation type="journal article" date="2014" name="Front. Microbiol.">
        <title>High frequency of phylogenetically diverse reductive dehalogenase-homologous genes in deep subseafloor sedimentary metagenomes.</title>
        <authorList>
            <person name="Kawai M."/>
            <person name="Futagami T."/>
            <person name="Toyoda A."/>
            <person name="Takaki Y."/>
            <person name="Nishi S."/>
            <person name="Hori S."/>
            <person name="Arai W."/>
            <person name="Tsubouchi T."/>
            <person name="Morono Y."/>
            <person name="Uchiyama I."/>
            <person name="Ito T."/>
            <person name="Fujiyama A."/>
            <person name="Inagaki F."/>
            <person name="Takami H."/>
        </authorList>
    </citation>
    <scope>NUCLEOTIDE SEQUENCE</scope>
    <source>
        <strain evidence="9">Expedition CK06-06</strain>
    </source>
</reference>
<name>X1HFR6_9ZZZZ</name>
<feature type="non-terminal residue" evidence="9">
    <location>
        <position position="80"/>
    </location>
</feature>
<gene>
    <name evidence="9" type="ORF">S03H2_34042</name>
</gene>
<sequence>MKILVTGGTGFIGTHLVQELVKNNEEVYSLERYVTARYALPKDVMTFFGDLKDAFKIKEIIRKVQPDAVIHLATISAVSY</sequence>
<keyword evidence="7" id="KW-0413">Isomerase</keyword>
<dbReference type="GO" id="GO:0003978">
    <property type="term" value="F:UDP-glucose 4-epimerase activity"/>
    <property type="evidence" value="ECO:0007669"/>
    <property type="project" value="UniProtKB-EC"/>
</dbReference>
<dbReference type="PANTHER" id="PTHR43725:SF47">
    <property type="entry name" value="UDP-GLUCOSE 4-EPIMERASE"/>
    <property type="match status" value="1"/>
</dbReference>
<evidence type="ECO:0000256" key="5">
    <source>
        <dbReference type="ARBA" id="ARBA00023027"/>
    </source>
</evidence>
<evidence type="ECO:0000256" key="7">
    <source>
        <dbReference type="ARBA" id="ARBA00023235"/>
    </source>
</evidence>
<dbReference type="GO" id="GO:0006012">
    <property type="term" value="P:galactose metabolic process"/>
    <property type="evidence" value="ECO:0007669"/>
    <property type="project" value="UniProtKB-KW"/>
</dbReference>
<evidence type="ECO:0000313" key="9">
    <source>
        <dbReference type="EMBL" id="GAH52669.1"/>
    </source>
</evidence>
<dbReference type="Gene3D" id="3.40.50.720">
    <property type="entry name" value="NAD(P)-binding Rossmann-like Domain"/>
    <property type="match status" value="1"/>
</dbReference>
<keyword evidence="6" id="KW-0119">Carbohydrate metabolism</keyword>
<dbReference type="Pfam" id="PF01370">
    <property type="entry name" value="Epimerase"/>
    <property type="match status" value="1"/>
</dbReference>
<evidence type="ECO:0000256" key="3">
    <source>
        <dbReference type="ARBA" id="ARBA00005007"/>
    </source>
</evidence>
<comment type="catalytic activity">
    <reaction evidence="1">
        <text>UDP-alpha-D-glucose = UDP-alpha-D-galactose</text>
        <dbReference type="Rhea" id="RHEA:22168"/>
        <dbReference type="ChEBI" id="CHEBI:58885"/>
        <dbReference type="ChEBI" id="CHEBI:66914"/>
        <dbReference type="EC" id="5.1.3.2"/>
    </reaction>
</comment>
<dbReference type="InterPro" id="IPR001509">
    <property type="entry name" value="Epimerase_deHydtase"/>
</dbReference>
<comment type="caution">
    <text evidence="9">The sequence shown here is derived from an EMBL/GenBank/DDBJ whole genome shotgun (WGS) entry which is preliminary data.</text>
</comment>
<evidence type="ECO:0000256" key="2">
    <source>
        <dbReference type="ARBA" id="ARBA00001911"/>
    </source>
</evidence>
<dbReference type="InterPro" id="IPR036291">
    <property type="entry name" value="NAD(P)-bd_dom_sf"/>
</dbReference>
<keyword evidence="6" id="KW-0299">Galactose metabolism</keyword>
<dbReference type="EMBL" id="BARU01020755">
    <property type="protein sequence ID" value="GAH52669.1"/>
    <property type="molecule type" value="Genomic_DNA"/>
</dbReference>
<organism evidence="9">
    <name type="scientific">marine sediment metagenome</name>
    <dbReference type="NCBI Taxonomy" id="412755"/>
    <lineage>
        <taxon>unclassified sequences</taxon>
        <taxon>metagenomes</taxon>
        <taxon>ecological metagenomes</taxon>
    </lineage>
</organism>
<dbReference type="GO" id="GO:0005829">
    <property type="term" value="C:cytosol"/>
    <property type="evidence" value="ECO:0007669"/>
    <property type="project" value="TreeGrafter"/>
</dbReference>
<dbReference type="AlphaFoldDB" id="X1HFR6"/>
<keyword evidence="5" id="KW-0520">NAD</keyword>
<dbReference type="PANTHER" id="PTHR43725">
    <property type="entry name" value="UDP-GLUCOSE 4-EPIMERASE"/>
    <property type="match status" value="1"/>
</dbReference>
<comment type="pathway">
    <text evidence="3">Carbohydrate metabolism.</text>
</comment>
<feature type="domain" description="NAD-dependent epimerase/dehydratase" evidence="8">
    <location>
        <begin position="3"/>
        <end position="78"/>
    </location>
</feature>
<comment type="cofactor">
    <cofactor evidence="2">
        <name>NAD(+)</name>
        <dbReference type="ChEBI" id="CHEBI:57540"/>
    </cofactor>
</comment>
<evidence type="ECO:0000256" key="4">
    <source>
        <dbReference type="ARBA" id="ARBA00013189"/>
    </source>
</evidence>
<dbReference type="SUPFAM" id="SSF51735">
    <property type="entry name" value="NAD(P)-binding Rossmann-fold domains"/>
    <property type="match status" value="1"/>
</dbReference>
<dbReference type="EC" id="5.1.3.2" evidence="4"/>
<protein>
    <recommendedName>
        <fullName evidence="4">UDP-glucose 4-epimerase</fullName>
        <ecNumber evidence="4">5.1.3.2</ecNumber>
    </recommendedName>
</protein>
<proteinExistence type="predicted"/>